<protein>
    <submittedName>
        <fullName evidence="1">Uncharacterized protein</fullName>
    </submittedName>
</protein>
<keyword evidence="2" id="KW-1185">Reference proteome</keyword>
<evidence type="ECO:0000313" key="2">
    <source>
        <dbReference type="Proteomes" id="UP001374584"/>
    </source>
</evidence>
<dbReference type="AlphaFoldDB" id="A0AAN9LEZ4"/>
<proteinExistence type="predicted"/>
<accession>A0AAN9LEZ4</accession>
<comment type="caution">
    <text evidence="1">The sequence shown here is derived from an EMBL/GenBank/DDBJ whole genome shotgun (WGS) entry which is preliminary data.</text>
</comment>
<gene>
    <name evidence="1" type="ORF">VNO80_26396</name>
</gene>
<sequence>MLFSDWRNPNPSFHFTSSFQSVPLQSTASTHSLLPQTLLLSSFPFTGPSSSPLLHSATSFGLHLACISLSFHFPFRPPPLPSFFKFALNFSAFQFQFQFQFQFSLSMNTLPMFPRFYRWRWKL</sequence>
<evidence type="ECO:0000313" key="1">
    <source>
        <dbReference type="EMBL" id="KAK7334636.1"/>
    </source>
</evidence>
<name>A0AAN9LEZ4_PHACN</name>
<dbReference type="EMBL" id="JAYMYR010000010">
    <property type="protein sequence ID" value="KAK7334636.1"/>
    <property type="molecule type" value="Genomic_DNA"/>
</dbReference>
<reference evidence="1 2" key="1">
    <citation type="submission" date="2024-01" db="EMBL/GenBank/DDBJ databases">
        <title>The genomes of 5 underutilized Papilionoideae crops provide insights into root nodulation and disease resistanc.</title>
        <authorList>
            <person name="Jiang F."/>
        </authorList>
    </citation>
    <scope>NUCLEOTIDE SEQUENCE [LARGE SCALE GENOMIC DNA]</scope>
    <source>
        <strain evidence="1">JINMINGXINNONG_FW02</strain>
        <tissue evidence="1">Leaves</tissue>
    </source>
</reference>
<organism evidence="1 2">
    <name type="scientific">Phaseolus coccineus</name>
    <name type="common">Scarlet runner bean</name>
    <name type="synonym">Phaseolus multiflorus</name>
    <dbReference type="NCBI Taxonomy" id="3886"/>
    <lineage>
        <taxon>Eukaryota</taxon>
        <taxon>Viridiplantae</taxon>
        <taxon>Streptophyta</taxon>
        <taxon>Embryophyta</taxon>
        <taxon>Tracheophyta</taxon>
        <taxon>Spermatophyta</taxon>
        <taxon>Magnoliopsida</taxon>
        <taxon>eudicotyledons</taxon>
        <taxon>Gunneridae</taxon>
        <taxon>Pentapetalae</taxon>
        <taxon>rosids</taxon>
        <taxon>fabids</taxon>
        <taxon>Fabales</taxon>
        <taxon>Fabaceae</taxon>
        <taxon>Papilionoideae</taxon>
        <taxon>50 kb inversion clade</taxon>
        <taxon>NPAAA clade</taxon>
        <taxon>indigoferoid/millettioid clade</taxon>
        <taxon>Phaseoleae</taxon>
        <taxon>Phaseolus</taxon>
    </lineage>
</organism>
<dbReference type="Proteomes" id="UP001374584">
    <property type="component" value="Unassembled WGS sequence"/>
</dbReference>